<dbReference type="Pfam" id="PF13561">
    <property type="entry name" value="adh_short_C2"/>
    <property type="match status" value="1"/>
</dbReference>
<dbReference type="Gene3D" id="3.40.50.720">
    <property type="entry name" value="NAD(P)-binding Rossmann-like Domain"/>
    <property type="match status" value="1"/>
</dbReference>
<dbReference type="Proteomes" id="UP000016933">
    <property type="component" value="Unassembled WGS sequence"/>
</dbReference>
<dbReference type="STRING" id="675120.N1PYF8"/>
<accession>N1PYF8</accession>
<evidence type="ECO:0000313" key="3">
    <source>
        <dbReference type="Proteomes" id="UP000016933"/>
    </source>
</evidence>
<reference evidence="3" key="1">
    <citation type="journal article" date="2012" name="PLoS Genet.">
        <title>The genomes of the fungal plant pathogens Cladosporium fulvum and Dothistroma septosporum reveal adaptation to different hosts and lifestyles but also signatures of common ancestry.</title>
        <authorList>
            <person name="de Wit P.J.G.M."/>
            <person name="van der Burgt A."/>
            <person name="Oekmen B."/>
            <person name="Stergiopoulos I."/>
            <person name="Abd-Elsalam K.A."/>
            <person name="Aerts A.L."/>
            <person name="Bahkali A.H."/>
            <person name="Beenen H.G."/>
            <person name="Chettri P."/>
            <person name="Cox M.P."/>
            <person name="Datema E."/>
            <person name="de Vries R.P."/>
            <person name="Dhillon B."/>
            <person name="Ganley A.R."/>
            <person name="Griffiths S.A."/>
            <person name="Guo Y."/>
            <person name="Hamelin R.C."/>
            <person name="Henrissat B."/>
            <person name="Kabir M.S."/>
            <person name="Jashni M.K."/>
            <person name="Kema G."/>
            <person name="Klaubauf S."/>
            <person name="Lapidus A."/>
            <person name="Levasseur A."/>
            <person name="Lindquist E."/>
            <person name="Mehrabi R."/>
            <person name="Ohm R.A."/>
            <person name="Owen T.J."/>
            <person name="Salamov A."/>
            <person name="Schwelm A."/>
            <person name="Schijlen E."/>
            <person name="Sun H."/>
            <person name="van den Burg H.A."/>
            <person name="van Ham R.C.H.J."/>
            <person name="Zhang S."/>
            <person name="Goodwin S.B."/>
            <person name="Grigoriev I.V."/>
            <person name="Collemare J."/>
            <person name="Bradshaw R.E."/>
        </authorList>
    </citation>
    <scope>NUCLEOTIDE SEQUENCE [LARGE SCALE GENOMIC DNA]</scope>
    <source>
        <strain evidence="3">NZE10 / CBS 128990</strain>
    </source>
</reference>
<reference evidence="2 3" key="2">
    <citation type="journal article" date="2012" name="PLoS Pathog.">
        <title>Diverse lifestyles and strategies of plant pathogenesis encoded in the genomes of eighteen Dothideomycetes fungi.</title>
        <authorList>
            <person name="Ohm R.A."/>
            <person name="Feau N."/>
            <person name="Henrissat B."/>
            <person name="Schoch C.L."/>
            <person name="Horwitz B.A."/>
            <person name="Barry K.W."/>
            <person name="Condon B.J."/>
            <person name="Copeland A.C."/>
            <person name="Dhillon B."/>
            <person name="Glaser F."/>
            <person name="Hesse C.N."/>
            <person name="Kosti I."/>
            <person name="LaButti K."/>
            <person name="Lindquist E.A."/>
            <person name="Lucas S."/>
            <person name="Salamov A.A."/>
            <person name="Bradshaw R.E."/>
            <person name="Ciuffetti L."/>
            <person name="Hamelin R.C."/>
            <person name="Kema G.H.J."/>
            <person name="Lawrence C."/>
            <person name="Scott J.A."/>
            <person name="Spatafora J.W."/>
            <person name="Turgeon B.G."/>
            <person name="de Wit P.J.G.M."/>
            <person name="Zhong S."/>
            <person name="Goodwin S.B."/>
            <person name="Grigoriev I.V."/>
        </authorList>
    </citation>
    <scope>NUCLEOTIDE SEQUENCE [LARGE SCALE GENOMIC DNA]</scope>
    <source>
        <strain evidence="3">NZE10 / CBS 128990</strain>
    </source>
</reference>
<dbReference type="HOGENOM" id="CLU_1704195_0_0_1"/>
<proteinExistence type="predicted"/>
<evidence type="ECO:0000256" key="1">
    <source>
        <dbReference type="ARBA" id="ARBA00004685"/>
    </source>
</evidence>
<organism evidence="2 3">
    <name type="scientific">Dothistroma septosporum (strain NZE10 / CBS 128990)</name>
    <name type="common">Red band needle blight fungus</name>
    <name type="synonym">Mycosphaerella pini</name>
    <dbReference type="NCBI Taxonomy" id="675120"/>
    <lineage>
        <taxon>Eukaryota</taxon>
        <taxon>Fungi</taxon>
        <taxon>Dikarya</taxon>
        <taxon>Ascomycota</taxon>
        <taxon>Pezizomycotina</taxon>
        <taxon>Dothideomycetes</taxon>
        <taxon>Dothideomycetidae</taxon>
        <taxon>Mycosphaerellales</taxon>
        <taxon>Mycosphaerellaceae</taxon>
        <taxon>Dothistroma</taxon>
    </lineage>
</organism>
<name>N1PYF8_DOTSN</name>
<keyword evidence="3" id="KW-1185">Reference proteome</keyword>
<protein>
    <recommendedName>
        <fullName evidence="4">Ketoreductase (KR) domain-containing protein</fullName>
    </recommendedName>
</protein>
<evidence type="ECO:0008006" key="4">
    <source>
        <dbReference type="Google" id="ProtNLM"/>
    </source>
</evidence>
<comment type="pathway">
    <text evidence="1">Mycotoxin biosynthesis.</text>
</comment>
<dbReference type="InterPro" id="IPR036291">
    <property type="entry name" value="NAD(P)-bd_dom_sf"/>
</dbReference>
<evidence type="ECO:0000313" key="2">
    <source>
        <dbReference type="EMBL" id="EME48467.1"/>
    </source>
</evidence>
<dbReference type="EMBL" id="KB446535">
    <property type="protein sequence ID" value="EME48467.1"/>
    <property type="molecule type" value="Genomic_DNA"/>
</dbReference>
<dbReference type="AlphaFoldDB" id="N1PYF8"/>
<dbReference type="InterPro" id="IPR002347">
    <property type="entry name" value="SDR_fam"/>
</dbReference>
<dbReference type="SUPFAM" id="SSF51735">
    <property type="entry name" value="NAD(P)-binding Rossmann-fold domains"/>
    <property type="match status" value="1"/>
</dbReference>
<sequence length="154" mass="16948">MAPSPIKASPSRTLILIIEASQNPGCDAARALAKKGANLAFQYSHPAMRLTVDYLHQELKASYPDLAISTYQGDLSTSESIDALFMSVLEQHQAVDFVVKQDGDLVSRAARDVSEGDSYKALASAVFVDDQRRVWMERCTEAMRRARARVSEPS</sequence>
<gene>
    <name evidence="2" type="ORF">DOTSEDRAFT_48938</name>
</gene>